<sequence>MMEEDVMAKGELSNSCCTAWKEKYAKLKERYSKLEEGRNALRKGVSIYELQVSKMHSENLTLKKAYESEKKQAENERNGREKESALRASLESEVDALKTNVLLLQQNPGPVSEDLEREKVQLQGFLSEKDAEVSRLKELLENERLRADSEKKNANAERKKADELRKKLKIEKTKADEERRLVESDRKEAEENRLKLEAAMTDADEVKMKLALETSKAAEMKKKLDTEMQNRKKDRKRADSSILKAAEQTKLADTNLKMAMDEKRRADDLSLQLDQYNQRIEILKKEIVELKSSRILIDNVSDKKREAAEKLAHLEIVKQLEDQKKVLEAYKKKASKEKHRADQLSCDLKDYKKRLGELQKEINSLVSSRSIAESALHSHDRSLKCQSAKISFLEKQLKLEKMLVKHSKGAAELEKARNGILKEELLHLKQDISQFSKRLNLLDDYFICSDEAIHDLEKEELKNQQFGIESYQMHSHLKDGFALMAAADETDSFRENVDEGIAPVLALSGVNGTRSVSGINSELEPLLKGVNKKVLQSSAINSCSTSFSDRPLVGSQERHSSGTRSDKFAENKSNPKEKCNENLATIVESGVKSPVIDTYTKRSSRRHKKRKRSIDAICSLQSKNESQQKQVLFLHSVSENQIDKSGSTKACLLPRVEDGIGTFDDRSHKKRKASSEKLRKCHVNDADRVKANLKVLGIQESSILANSIPPVDHHSGTADNGKDRSDTLGDFELLVGDDYMKLLDLDNGVDEESYRLALQMPLSPELPEIKCESNARVSSNSHLLLDNNNSLGELLHMKGSLSPLEHFDVLDLEINSNKATHGTIGNSKKSLSPEISDHADTSSYYINGNGIDCPKILQAHISNSVSEPMSTVDVLACPNESSKVSSGSIDPPPCHGIPKCCVVFYDNDKVESISTVYLATKNFMTQCSTVSASNLYLRNIVVFISGAQDLSAKEKASVFLSVLLHYISEMETSDLHNGWDRDSVLLIASFAHHICTVPSDVNNGMTFDESWNLYELLSLLEDFILHREVLMCGNVCSDSKSSKYSRINLVVNANGVRFVSQEASINLSVAGCILLASLCAEVDHIGFICEASFNTMRMLKSDPSFVLTVLHIFAYVCGPKYFGIKQYCLVMAVVRSLIVFLEKLNPPDCGSCFTSLAEDLSKLWSGSNCPFSEGTSCMDGDTSSMDGVTSMLLDNLQNCVWSSTRQKVKVIHPLIVGEKNDTENMDISAAPRKADTPYSVADDGNGCFLTDVLALVEIVSCYMSWDWTVENIVRPVSKMMESCPLEHVPAAILVLLAQLGRYGVSANGYEDITIQNLRDRLSALLCGCDSKPVGHEIQFSIAIALLGVVPLNFAEIVKKNSEIPGFESQHQATICLRKWFSLLSNEEQLSFKHVVSSSECLQNVHSSCEMINV</sequence>
<evidence type="ECO:0000313" key="3">
    <source>
        <dbReference type="EMBL" id="CAH9107268.1"/>
    </source>
</evidence>
<protein>
    <recommendedName>
        <fullName evidence="5">Maternal effect embryo arrest 22</fullName>
    </recommendedName>
</protein>
<feature type="coiled-coil region" evidence="1">
    <location>
        <begin position="17"/>
        <end position="206"/>
    </location>
</feature>
<reference evidence="3" key="1">
    <citation type="submission" date="2022-07" db="EMBL/GenBank/DDBJ databases">
        <authorList>
            <person name="Macas J."/>
            <person name="Novak P."/>
            <person name="Neumann P."/>
        </authorList>
    </citation>
    <scope>NUCLEOTIDE SEQUENCE</scope>
</reference>
<feature type="coiled-coil region" evidence="1">
    <location>
        <begin position="259"/>
        <end position="368"/>
    </location>
</feature>
<evidence type="ECO:0000256" key="1">
    <source>
        <dbReference type="SAM" id="Coils"/>
    </source>
</evidence>
<organism evidence="3 4">
    <name type="scientific">Cuscuta europaea</name>
    <name type="common">European dodder</name>
    <dbReference type="NCBI Taxonomy" id="41803"/>
    <lineage>
        <taxon>Eukaryota</taxon>
        <taxon>Viridiplantae</taxon>
        <taxon>Streptophyta</taxon>
        <taxon>Embryophyta</taxon>
        <taxon>Tracheophyta</taxon>
        <taxon>Spermatophyta</taxon>
        <taxon>Magnoliopsida</taxon>
        <taxon>eudicotyledons</taxon>
        <taxon>Gunneridae</taxon>
        <taxon>Pentapetalae</taxon>
        <taxon>asterids</taxon>
        <taxon>lamiids</taxon>
        <taxon>Solanales</taxon>
        <taxon>Convolvulaceae</taxon>
        <taxon>Cuscuteae</taxon>
        <taxon>Cuscuta</taxon>
        <taxon>Cuscuta subgen. Cuscuta</taxon>
    </lineage>
</organism>
<evidence type="ECO:0008006" key="5">
    <source>
        <dbReference type="Google" id="ProtNLM"/>
    </source>
</evidence>
<dbReference type="Proteomes" id="UP001152484">
    <property type="component" value="Unassembled WGS sequence"/>
</dbReference>
<dbReference type="PANTHER" id="PTHR35480:SF1">
    <property type="entry name" value="MATERNAL EFFECT EMBRYO ARREST 22"/>
    <property type="match status" value="1"/>
</dbReference>
<keyword evidence="1" id="KW-0175">Coiled coil</keyword>
<feature type="compositionally biased region" description="Basic and acidic residues" evidence="2">
    <location>
        <begin position="556"/>
        <end position="577"/>
    </location>
</feature>
<gene>
    <name evidence="3" type="ORF">CEURO_LOCUS17679</name>
</gene>
<accession>A0A9P0ZLR8</accession>
<dbReference type="EMBL" id="CAMAPE010000050">
    <property type="protein sequence ID" value="CAH9107268.1"/>
    <property type="molecule type" value="Genomic_DNA"/>
</dbReference>
<proteinExistence type="predicted"/>
<evidence type="ECO:0000256" key="2">
    <source>
        <dbReference type="SAM" id="MobiDB-lite"/>
    </source>
</evidence>
<evidence type="ECO:0000313" key="4">
    <source>
        <dbReference type="Proteomes" id="UP001152484"/>
    </source>
</evidence>
<name>A0A9P0ZLR8_CUSEU</name>
<feature type="region of interest" description="Disordered" evidence="2">
    <location>
        <begin position="550"/>
        <end position="577"/>
    </location>
</feature>
<dbReference type="OrthoDB" id="1933275at2759"/>
<dbReference type="PANTHER" id="PTHR35480">
    <property type="entry name" value="MATERNAL EFFECT EMBRYO ARREST 22"/>
    <property type="match status" value="1"/>
</dbReference>
<keyword evidence="4" id="KW-1185">Reference proteome</keyword>
<comment type="caution">
    <text evidence="3">The sequence shown here is derived from an EMBL/GenBank/DDBJ whole genome shotgun (WGS) entry which is preliminary data.</text>
</comment>